<evidence type="ECO:0000313" key="1">
    <source>
        <dbReference type="EMBL" id="MFC3912585.1"/>
    </source>
</evidence>
<keyword evidence="2" id="KW-1185">Reference proteome</keyword>
<keyword evidence="1" id="KW-0969">Cilium</keyword>
<accession>A0ABV8CK85</accession>
<name>A0ABV8CK85_9GAMM</name>
<proteinExistence type="predicted"/>
<keyword evidence="1" id="KW-0282">Flagellum</keyword>
<keyword evidence="1" id="KW-0966">Cell projection</keyword>
<dbReference type="RefSeq" id="WP_377150722.1">
    <property type="nucleotide sequence ID" value="NZ_JBHSAF010000002.1"/>
</dbReference>
<protein>
    <submittedName>
        <fullName evidence="1">Flagellar biosynthesis protein FlgE</fullName>
    </submittedName>
</protein>
<organism evidence="1 2">
    <name type="scientific">Pseudaeromonas sharmana</name>
    <dbReference type="NCBI Taxonomy" id="328412"/>
    <lineage>
        <taxon>Bacteria</taxon>
        <taxon>Pseudomonadati</taxon>
        <taxon>Pseudomonadota</taxon>
        <taxon>Gammaproteobacteria</taxon>
        <taxon>Aeromonadales</taxon>
        <taxon>Aeromonadaceae</taxon>
        <taxon>Pseudaeromonas</taxon>
    </lineage>
</organism>
<comment type="caution">
    <text evidence="1">The sequence shown here is derived from an EMBL/GenBank/DDBJ whole genome shotgun (WGS) entry which is preliminary data.</text>
</comment>
<dbReference type="EMBL" id="JBHSAF010000002">
    <property type="protein sequence ID" value="MFC3912585.1"/>
    <property type="molecule type" value="Genomic_DNA"/>
</dbReference>
<evidence type="ECO:0000313" key="2">
    <source>
        <dbReference type="Proteomes" id="UP001595692"/>
    </source>
</evidence>
<dbReference type="Proteomes" id="UP001595692">
    <property type="component" value="Unassembled WGS sequence"/>
</dbReference>
<gene>
    <name evidence="1" type="ORF">ACFOSS_03755</name>
</gene>
<reference evidence="2" key="1">
    <citation type="journal article" date="2019" name="Int. J. Syst. Evol. Microbiol.">
        <title>The Global Catalogue of Microorganisms (GCM) 10K type strain sequencing project: providing services to taxonomists for standard genome sequencing and annotation.</title>
        <authorList>
            <consortium name="The Broad Institute Genomics Platform"/>
            <consortium name="The Broad Institute Genome Sequencing Center for Infectious Disease"/>
            <person name="Wu L."/>
            <person name="Ma J."/>
        </authorList>
    </citation>
    <scope>NUCLEOTIDE SEQUENCE [LARGE SCALE GENOMIC DNA]</scope>
    <source>
        <strain evidence="2">CCUG 54939</strain>
    </source>
</reference>
<sequence length="80" mass="8157">MEINGAMNSGITGFQRASSQVDQSAAKLASAAATPTAAESTVNVTDELVSLKVAEQSGLASGEVIKTADEMMGTLIDIRV</sequence>